<dbReference type="Pfam" id="PF26639">
    <property type="entry name" value="Het-6_barrel"/>
    <property type="match status" value="1"/>
</dbReference>
<sequence length="878" mass="99545">MLSVTVKTAISSRNELVEIERSCPEIPYLELAIPLNAGNIKSVTFTTVSRDQGWASEKGYSYSWFDAVVRRPGDQTDLPTLRICSNRTANLQFFKQKTCWDLESNTRNHYWIESLRPGDIVGLLPRAVYPERVNIIREASIELEYEDNGETEGGLELLMQKRIGFQPAVVESANDRIYPRSLDLNRLEIRLLVVQPGGFDDPIKCSFDYICLNRDQPPLLPFDGLSYCWSTSNSMANILLDPDYDGSLSWDGRRIPVGNNVETALRRIRNAAKPLRIWIDNVCINQGDLEERSGQVRIMGLIYSKASTVHIWLGEGDLLFDAAGGVVHDLYNYMYGDCPGGDRCQCISAGISMHSVDSRDPETRRLQRAEGKEPKNPNTFVQIQVDAFWEARKASFSEKLNKICDGWYNGELLAMMSVLYRHPWFTRVWVLQEAILAPEAFIRWGNHVIQWFEIIAVSDLLCQHRIIAAHLKWGGSLAPVWSRLSGSLKSRNAPNEMFRGSELPSSLPISQSNSVLDIYLSALSMKATDPRDKLFALLSFFPFADNPIDTAIQPRELKSLIEPNYTKDLATVLADFTRWWILTHQSLAILSYIHANPARAWRRMVRDSPSIESPRLPTWVIGTEGRNWWARATLESQFSFRATGNLKPSIYLDSNEYSSIPNNTESLKLGIKGTYVASISRISHYPTDFLTVFSSEGTGTDKGGDTIGSVFDRIFDPYGWTSFWSLQENPAEPPKHTDIAGLRSWYLSHLKTHWAYRDRDELMAIAPPSDASEGEKEWKLQGTKQLPTCIDPCFFVSDNGYHGLCPWTAREGDFMVLLDGGNVPYLLRPILRETLENGEENQIAGEFEFVGECFIDGIMDGEFLRGKDEMKRKIFVLV</sequence>
<dbReference type="InterPro" id="IPR010730">
    <property type="entry name" value="HET"/>
</dbReference>
<proteinExistence type="predicted"/>
<evidence type="ECO:0000313" key="3">
    <source>
        <dbReference type="Proteomes" id="UP001148614"/>
    </source>
</evidence>
<dbReference type="PANTHER" id="PTHR24148:SF64">
    <property type="entry name" value="HETEROKARYON INCOMPATIBILITY DOMAIN-CONTAINING PROTEIN"/>
    <property type="match status" value="1"/>
</dbReference>
<feature type="domain" description="Heterokaryon incompatibility" evidence="1">
    <location>
        <begin position="224"/>
        <end position="317"/>
    </location>
</feature>
<dbReference type="InterPro" id="IPR052895">
    <property type="entry name" value="HetReg/Transcr_Mod"/>
</dbReference>
<evidence type="ECO:0000313" key="2">
    <source>
        <dbReference type="EMBL" id="KAJ3572848.1"/>
    </source>
</evidence>
<accession>A0A9W8NFF4</accession>
<dbReference type="PANTHER" id="PTHR24148">
    <property type="entry name" value="ANKYRIN REPEAT DOMAIN-CONTAINING PROTEIN 39 HOMOLOG-RELATED"/>
    <property type="match status" value="1"/>
</dbReference>
<comment type="caution">
    <text evidence="2">The sequence shown here is derived from an EMBL/GenBank/DDBJ whole genome shotgun (WGS) entry which is preliminary data.</text>
</comment>
<dbReference type="Pfam" id="PF06985">
    <property type="entry name" value="HET"/>
    <property type="match status" value="1"/>
</dbReference>
<name>A0A9W8NFF4_9PEZI</name>
<gene>
    <name evidence="2" type="ORF">NPX13_g4906</name>
</gene>
<dbReference type="VEuPathDB" id="FungiDB:F4678DRAFT_430288"/>
<reference evidence="2" key="1">
    <citation type="submission" date="2022-07" db="EMBL/GenBank/DDBJ databases">
        <title>Genome Sequence of Xylaria arbuscula.</title>
        <authorList>
            <person name="Buettner E."/>
        </authorList>
    </citation>
    <scope>NUCLEOTIDE SEQUENCE</scope>
    <source>
        <strain evidence="2">VT107</strain>
    </source>
</reference>
<organism evidence="2 3">
    <name type="scientific">Xylaria arbuscula</name>
    <dbReference type="NCBI Taxonomy" id="114810"/>
    <lineage>
        <taxon>Eukaryota</taxon>
        <taxon>Fungi</taxon>
        <taxon>Dikarya</taxon>
        <taxon>Ascomycota</taxon>
        <taxon>Pezizomycotina</taxon>
        <taxon>Sordariomycetes</taxon>
        <taxon>Xylariomycetidae</taxon>
        <taxon>Xylariales</taxon>
        <taxon>Xylariaceae</taxon>
        <taxon>Xylaria</taxon>
    </lineage>
</organism>
<dbReference type="VEuPathDB" id="FungiDB:F4678DRAFT_446588"/>
<dbReference type="EMBL" id="JANPWZ010000731">
    <property type="protein sequence ID" value="KAJ3572848.1"/>
    <property type="molecule type" value="Genomic_DNA"/>
</dbReference>
<protein>
    <recommendedName>
        <fullName evidence="1">Heterokaryon incompatibility domain-containing protein</fullName>
    </recommendedName>
</protein>
<keyword evidence="3" id="KW-1185">Reference proteome</keyword>
<evidence type="ECO:0000259" key="1">
    <source>
        <dbReference type="Pfam" id="PF06985"/>
    </source>
</evidence>
<dbReference type="Proteomes" id="UP001148614">
    <property type="component" value="Unassembled WGS sequence"/>
</dbReference>
<dbReference type="AlphaFoldDB" id="A0A9W8NFF4"/>